<dbReference type="InterPro" id="IPR010319">
    <property type="entry name" value="Transglutaminase-like_Cys_pept"/>
</dbReference>
<evidence type="ECO:0000313" key="2">
    <source>
        <dbReference type="EMBL" id="MDQ0315745.1"/>
    </source>
</evidence>
<evidence type="ECO:0000256" key="1">
    <source>
        <dbReference type="SAM" id="SignalP"/>
    </source>
</evidence>
<comment type="caution">
    <text evidence="2">The sequence shown here is derived from an EMBL/GenBank/DDBJ whole genome shotgun (WGS) entry which is preliminary data.</text>
</comment>
<feature type="chain" id="PRO_5041987553" evidence="1">
    <location>
        <begin position="29"/>
        <end position="219"/>
    </location>
</feature>
<dbReference type="RefSeq" id="WP_306885569.1">
    <property type="nucleotide sequence ID" value="NZ_JAUSUL010000002.1"/>
</dbReference>
<dbReference type="PANTHER" id="PTHR39327:SF1">
    <property type="entry name" value="BLR5470 PROTEIN"/>
    <property type="match status" value="1"/>
</dbReference>
<organism evidence="2 3">
    <name type="scientific">Amorphus orientalis</name>
    <dbReference type="NCBI Taxonomy" id="649198"/>
    <lineage>
        <taxon>Bacteria</taxon>
        <taxon>Pseudomonadati</taxon>
        <taxon>Pseudomonadota</taxon>
        <taxon>Alphaproteobacteria</taxon>
        <taxon>Hyphomicrobiales</taxon>
        <taxon>Amorphaceae</taxon>
        <taxon>Amorphus</taxon>
    </lineage>
</organism>
<keyword evidence="1" id="KW-0732">Signal</keyword>
<feature type="signal peptide" evidence="1">
    <location>
        <begin position="1"/>
        <end position="28"/>
    </location>
</feature>
<dbReference type="Proteomes" id="UP001229244">
    <property type="component" value="Unassembled WGS sequence"/>
</dbReference>
<accession>A0AAE3VQ46</accession>
<evidence type="ECO:0000313" key="3">
    <source>
        <dbReference type="Proteomes" id="UP001229244"/>
    </source>
</evidence>
<name>A0AAE3VQ46_9HYPH</name>
<keyword evidence="3" id="KW-1185">Reference proteome</keyword>
<dbReference type="EMBL" id="JAUSUL010000002">
    <property type="protein sequence ID" value="MDQ0315745.1"/>
    <property type="molecule type" value="Genomic_DNA"/>
</dbReference>
<dbReference type="AlphaFoldDB" id="A0AAE3VQ46"/>
<gene>
    <name evidence="2" type="ORF">J2S73_002202</name>
</gene>
<dbReference type="Pfam" id="PF06035">
    <property type="entry name" value="Peptidase_C93"/>
    <property type="match status" value="1"/>
</dbReference>
<proteinExistence type="predicted"/>
<dbReference type="Gene3D" id="3.10.620.30">
    <property type="match status" value="1"/>
</dbReference>
<protein>
    <submittedName>
        <fullName evidence="2">Transglutaminase-like cysteine proteinase</fullName>
    </submittedName>
</protein>
<reference evidence="2" key="1">
    <citation type="submission" date="2023-07" db="EMBL/GenBank/DDBJ databases">
        <title>Genomic Encyclopedia of Type Strains, Phase IV (KMG-IV): sequencing the most valuable type-strain genomes for metagenomic binning, comparative biology and taxonomic classification.</title>
        <authorList>
            <person name="Goeker M."/>
        </authorList>
    </citation>
    <scope>NUCLEOTIDE SEQUENCE</scope>
    <source>
        <strain evidence="2">DSM 21202</strain>
    </source>
</reference>
<sequence length="219" mass="24310">MTAALRIVRLARATVVACTAFLPVGLEAAAGPSDVSGFMPLAELTEAPEGFVEFCTRFPTDCQAGTTTPRAVILSDDRWMELIQTNRSVNSAVAPVTDLNHYGRAEFWTYPIDVGDCEDYVLMKRRLLMGKGWPASVLLITVVRDENGDGHAVLTVGTDRGDLILDNRTDLILPWAHTPYHYVKRQEIDEPRDWVRIRDRRSTPAVGSIRRLDAPATTD</sequence>
<dbReference type="PANTHER" id="PTHR39327">
    <property type="match status" value="1"/>
</dbReference>